<dbReference type="InterPro" id="IPR012336">
    <property type="entry name" value="Thioredoxin-like_fold"/>
</dbReference>
<dbReference type="InterPro" id="IPR036249">
    <property type="entry name" value="Thioredoxin-like_sf"/>
</dbReference>
<dbReference type="Proteomes" id="UP000318509">
    <property type="component" value="Unassembled WGS sequence"/>
</dbReference>
<dbReference type="Gene3D" id="3.40.30.80">
    <property type="match status" value="1"/>
</dbReference>
<sequence length="71" mass="7415">MAAALAIESARIRTDIIEAAEFPDLVARYAVRGVPKTILNDRLFIDGAVPEPDLVAAVSQAAGPAAPEART</sequence>
<accession>A0A537K655</accession>
<dbReference type="PANTHER" id="PTHR37170:SF1">
    <property type="entry name" value="GLUTAREDOXIN-LIKE PROTEIN"/>
    <property type="match status" value="1"/>
</dbReference>
<proteinExistence type="predicted"/>
<dbReference type="Pfam" id="PF13192">
    <property type="entry name" value="Thioredoxin_3"/>
    <property type="match status" value="1"/>
</dbReference>
<dbReference type="AlphaFoldDB" id="A0A537K655"/>
<reference evidence="2 3" key="1">
    <citation type="journal article" date="2019" name="Nat. Microbiol.">
        <title>Mediterranean grassland soil C-N compound turnover is dependent on rainfall and depth, and is mediated by genomically divergent microorganisms.</title>
        <authorList>
            <person name="Diamond S."/>
            <person name="Andeer P.F."/>
            <person name="Li Z."/>
            <person name="Crits-Christoph A."/>
            <person name="Burstein D."/>
            <person name="Anantharaman K."/>
            <person name="Lane K.R."/>
            <person name="Thomas B.C."/>
            <person name="Pan C."/>
            <person name="Northen T.R."/>
            <person name="Banfield J.F."/>
        </authorList>
    </citation>
    <scope>NUCLEOTIDE SEQUENCE [LARGE SCALE GENOMIC DNA]</scope>
    <source>
        <strain evidence="2">NP_3</strain>
    </source>
</reference>
<evidence type="ECO:0000259" key="1">
    <source>
        <dbReference type="Pfam" id="PF13192"/>
    </source>
</evidence>
<dbReference type="PANTHER" id="PTHR37170">
    <property type="entry name" value="GLUTAREDOXIN-RELATED"/>
    <property type="match status" value="1"/>
</dbReference>
<organism evidence="2 3">
    <name type="scientific">Candidatus Segetimicrobium genomatis</name>
    <dbReference type="NCBI Taxonomy" id="2569760"/>
    <lineage>
        <taxon>Bacteria</taxon>
        <taxon>Bacillati</taxon>
        <taxon>Candidatus Sysuimicrobiota</taxon>
        <taxon>Candidatus Sysuimicrobiia</taxon>
        <taxon>Candidatus Sysuimicrobiales</taxon>
        <taxon>Candidatus Segetimicrobiaceae</taxon>
        <taxon>Candidatus Segetimicrobium</taxon>
    </lineage>
</organism>
<dbReference type="SUPFAM" id="SSF52833">
    <property type="entry name" value="Thioredoxin-like"/>
    <property type="match status" value="1"/>
</dbReference>
<evidence type="ECO:0000313" key="3">
    <source>
        <dbReference type="Proteomes" id="UP000318509"/>
    </source>
</evidence>
<protein>
    <recommendedName>
        <fullName evidence="1">Thioredoxin-like fold domain-containing protein</fullName>
    </recommendedName>
</protein>
<name>A0A537K655_9BACT</name>
<evidence type="ECO:0000313" key="2">
    <source>
        <dbReference type="EMBL" id="TMI91225.1"/>
    </source>
</evidence>
<dbReference type="EMBL" id="VBAK01000101">
    <property type="protein sequence ID" value="TMI91225.1"/>
    <property type="molecule type" value="Genomic_DNA"/>
</dbReference>
<gene>
    <name evidence="2" type="ORF">E6H00_04570</name>
</gene>
<feature type="domain" description="Thioredoxin-like fold" evidence="1">
    <location>
        <begin position="3"/>
        <end position="57"/>
    </location>
</feature>
<comment type="caution">
    <text evidence="2">The sequence shown here is derived from an EMBL/GenBank/DDBJ whole genome shotgun (WGS) entry which is preliminary data.</text>
</comment>